<comment type="caution">
    <text evidence="8">Lacks conserved residue(s) required for the propagation of feature annotation.</text>
</comment>
<dbReference type="AlphaFoldDB" id="A0A7R8H371"/>
<feature type="transmembrane region" description="Helical" evidence="8">
    <location>
        <begin position="631"/>
        <end position="653"/>
    </location>
</feature>
<dbReference type="Pfam" id="PF16178">
    <property type="entry name" value="Anoct_dimer"/>
    <property type="match status" value="1"/>
</dbReference>
<comment type="subcellular location">
    <subcellularLocation>
        <location evidence="1">Cell membrane</location>
        <topology evidence="1">Multi-pass membrane protein</topology>
    </subcellularLocation>
    <subcellularLocation>
        <location evidence="8">Membrane</location>
        <topology evidence="8">Multi-pass membrane protein</topology>
    </subcellularLocation>
</comment>
<evidence type="ECO:0000256" key="6">
    <source>
        <dbReference type="ARBA" id="ARBA00023136"/>
    </source>
</evidence>
<evidence type="ECO:0000256" key="7">
    <source>
        <dbReference type="ARBA" id="ARBA00023180"/>
    </source>
</evidence>
<keyword evidence="3" id="KW-1003">Cell membrane</keyword>
<dbReference type="GO" id="GO:0005254">
    <property type="term" value="F:chloride channel activity"/>
    <property type="evidence" value="ECO:0007669"/>
    <property type="project" value="TreeGrafter"/>
</dbReference>
<evidence type="ECO:0000256" key="8">
    <source>
        <dbReference type="RuleBase" id="RU280814"/>
    </source>
</evidence>
<name>A0A7R8H371_LEPSM</name>
<dbReference type="EMBL" id="HG994593">
    <property type="protein sequence ID" value="CAF2837878.1"/>
    <property type="molecule type" value="Genomic_DNA"/>
</dbReference>
<dbReference type="PANTHER" id="PTHR12308">
    <property type="entry name" value="ANOCTAMIN"/>
    <property type="match status" value="1"/>
</dbReference>
<evidence type="ECO:0000259" key="10">
    <source>
        <dbReference type="Pfam" id="PF16178"/>
    </source>
</evidence>
<proteinExistence type="inferred from homology"/>
<evidence type="ECO:0000259" key="9">
    <source>
        <dbReference type="Pfam" id="PF04547"/>
    </source>
</evidence>
<dbReference type="InterPro" id="IPR007632">
    <property type="entry name" value="Anoctamin"/>
</dbReference>
<feature type="transmembrane region" description="Helical" evidence="8">
    <location>
        <begin position="454"/>
        <end position="474"/>
    </location>
</feature>
<keyword evidence="7" id="KW-0325">Glycoprotein</keyword>
<reference evidence="11" key="1">
    <citation type="submission" date="2021-02" db="EMBL/GenBank/DDBJ databases">
        <authorList>
            <person name="Bekaert M."/>
        </authorList>
    </citation>
    <scope>NUCLEOTIDE SEQUENCE</scope>
    <source>
        <strain evidence="11">IoA-00</strain>
    </source>
</reference>
<dbReference type="Pfam" id="PF04547">
    <property type="entry name" value="Anoctamin"/>
    <property type="match status" value="1"/>
</dbReference>
<evidence type="ECO:0000313" key="12">
    <source>
        <dbReference type="Proteomes" id="UP000675881"/>
    </source>
</evidence>
<protein>
    <recommendedName>
        <fullName evidence="8">Anoctamin</fullName>
    </recommendedName>
</protein>
<dbReference type="OrthoDB" id="296386at2759"/>
<evidence type="ECO:0000313" key="11">
    <source>
        <dbReference type="EMBL" id="CAF2837878.1"/>
    </source>
</evidence>
<sequence>MVQSTNRCTNTNMVNSMSFLHKRSDTLYFWDGVRKIDIVLAYLEEDENDEIGFQHSEIRKTFERNLRNEGLELELEPFQRSADGKTNFLKIYATEEALQKYADIMNIQTPIKKFTSIFYSTDSNLDSDDESSSIWSFWSPFDNDPMIIPPEPNFFNAGVYFSSEDRFILKDRESEFNSAQRSMIVWQILNRTRYSLEDEYKKGIYKLLSKKVYEAAYPLHDGHYDRPRKDGHISNRRILYTEWASWRKWYKKQPLWMIKNYFGEKVGLYFAWLGFYTTMLIPPSIVGVFVLIFGIFTIDAEWNYPSKDICYEEGIKNLTISLMPLTTRQQFFFSIFMSLWATIFLELWKRRQSIIVWEWDLSNYEDIETIRPEFEASIKTTRINPVSKKHEPYLSPHSKAIRVAFTTSFIIFMLLLVLTTVFSIMIYRVTVTVLLNESISEQQNAAVTHSQVKLFVALTAGCLNLLSIVFFKLCKIYEFVALWLTNVEQPRTYTDFEHSYTFKLFMFQCINFYSSLVYIAFFKGKFFSHPGDFSKEEKSTMTQFAFDLCDPAGCFYELFIQLAIIMVGKQAMNNIIEFILPKVIIMWKRYVYRTNIVDNESSNNEITRWEMDYSLKSVDRITLLDEYLEMVIQYGFVTLFVAAFPLAPLFALINNVVEIRLDANKYVTSMRRPLSQRTESIGAWQEILQAITYISVIFNGITIALASDFIPRMVYSYVHSEDSTLRGYSFNTSVWGNQTFTDWPGPKSLKEKDLPATCYFKALREPPDYRLSRIFFHVFSARLAFVLVFEHFVFGIIGLMRVMIPDVPQDIKVQTQREEILNSELLLESPNKTNPRKHYRDNGNEEEDLKYVIHQTRKDSVVGKTLSPREMLRKNRDSHVEPDSIHSLKRDRKDISVVVSTLQDPRPPAWSKAISPSFKKFNRNLGKFRAVRDLNELNGDVYGLQSNFKAALLRAIILEQSNTVDLELTTSPSGSGIIKFDGLQNREGWTLLEIKATVIKPLD</sequence>
<dbReference type="GO" id="GO:0046983">
    <property type="term" value="F:protein dimerization activity"/>
    <property type="evidence" value="ECO:0007669"/>
    <property type="project" value="InterPro"/>
</dbReference>
<evidence type="ECO:0000256" key="5">
    <source>
        <dbReference type="ARBA" id="ARBA00022989"/>
    </source>
</evidence>
<accession>A0A7R8H371</accession>
<gene>
    <name evidence="11" type="ORF">LSAA_5452</name>
</gene>
<dbReference type="GO" id="GO:0005886">
    <property type="term" value="C:plasma membrane"/>
    <property type="evidence" value="ECO:0007669"/>
    <property type="project" value="UniProtKB-SubCell"/>
</dbReference>
<keyword evidence="6 8" id="KW-0472">Membrane</keyword>
<keyword evidence="5 8" id="KW-1133">Transmembrane helix</keyword>
<comment type="similarity">
    <text evidence="2 8">Belongs to the anoctamin family.</text>
</comment>
<feature type="transmembrane region" description="Helical" evidence="8">
    <location>
        <begin position="331"/>
        <end position="348"/>
    </location>
</feature>
<evidence type="ECO:0000256" key="2">
    <source>
        <dbReference type="ARBA" id="ARBA00009671"/>
    </source>
</evidence>
<dbReference type="Proteomes" id="UP000675881">
    <property type="component" value="Chromosome 14"/>
</dbReference>
<keyword evidence="4 8" id="KW-0812">Transmembrane</keyword>
<keyword evidence="12" id="KW-1185">Reference proteome</keyword>
<feature type="domain" description="Anoctamin dimerisation" evidence="10">
    <location>
        <begin position="28"/>
        <end position="255"/>
    </location>
</feature>
<feature type="domain" description="Anoctamin transmembrane" evidence="9">
    <location>
        <begin position="258"/>
        <end position="818"/>
    </location>
</feature>
<organism evidence="11 12">
    <name type="scientific">Lepeophtheirus salmonis</name>
    <name type="common">Salmon louse</name>
    <name type="synonym">Caligus salmonis</name>
    <dbReference type="NCBI Taxonomy" id="72036"/>
    <lineage>
        <taxon>Eukaryota</taxon>
        <taxon>Metazoa</taxon>
        <taxon>Ecdysozoa</taxon>
        <taxon>Arthropoda</taxon>
        <taxon>Crustacea</taxon>
        <taxon>Multicrustacea</taxon>
        <taxon>Hexanauplia</taxon>
        <taxon>Copepoda</taxon>
        <taxon>Siphonostomatoida</taxon>
        <taxon>Caligidae</taxon>
        <taxon>Lepeophtheirus</taxon>
    </lineage>
</organism>
<dbReference type="PANTHER" id="PTHR12308:SF84">
    <property type="entry name" value="ANOCTAMIN"/>
    <property type="match status" value="1"/>
</dbReference>
<feature type="transmembrane region" description="Helical" evidence="8">
    <location>
        <begin position="266"/>
        <end position="296"/>
    </location>
</feature>
<evidence type="ECO:0000256" key="4">
    <source>
        <dbReference type="ARBA" id="ARBA00022692"/>
    </source>
</evidence>
<dbReference type="InterPro" id="IPR032394">
    <property type="entry name" value="Anoct_dimer"/>
</dbReference>
<feature type="transmembrane region" description="Helical" evidence="8">
    <location>
        <begin position="783"/>
        <end position="804"/>
    </location>
</feature>
<evidence type="ECO:0000256" key="1">
    <source>
        <dbReference type="ARBA" id="ARBA00004651"/>
    </source>
</evidence>
<dbReference type="InterPro" id="IPR049452">
    <property type="entry name" value="Anoctamin_TM"/>
</dbReference>
<evidence type="ECO:0000256" key="3">
    <source>
        <dbReference type="ARBA" id="ARBA00022475"/>
    </source>
</evidence>
<feature type="transmembrane region" description="Helical" evidence="8">
    <location>
        <begin position="403"/>
        <end position="427"/>
    </location>
</feature>